<reference evidence="1" key="1">
    <citation type="journal article" date="2021" name="PeerJ">
        <title>Extensive microbial diversity within the chicken gut microbiome revealed by metagenomics and culture.</title>
        <authorList>
            <person name="Gilroy R."/>
            <person name="Ravi A."/>
            <person name="Getino M."/>
            <person name="Pursley I."/>
            <person name="Horton D.L."/>
            <person name="Alikhan N.F."/>
            <person name="Baker D."/>
            <person name="Gharbi K."/>
            <person name="Hall N."/>
            <person name="Watson M."/>
            <person name="Adriaenssens E.M."/>
            <person name="Foster-Nyarko E."/>
            <person name="Jarju S."/>
            <person name="Secka A."/>
            <person name="Antonio M."/>
            <person name="Oren A."/>
            <person name="Chaudhuri R.R."/>
            <person name="La Ragione R."/>
            <person name="Hildebrand F."/>
            <person name="Pallen M.J."/>
        </authorList>
    </citation>
    <scope>NUCLEOTIDE SEQUENCE</scope>
    <source>
        <strain evidence="1">ChiSjej1B19-5720</strain>
    </source>
</reference>
<organism evidence="1 2">
    <name type="scientific">Candidatus Blautia faecavium</name>
    <dbReference type="NCBI Taxonomy" id="2838487"/>
    <lineage>
        <taxon>Bacteria</taxon>
        <taxon>Bacillati</taxon>
        <taxon>Bacillota</taxon>
        <taxon>Clostridia</taxon>
        <taxon>Lachnospirales</taxon>
        <taxon>Lachnospiraceae</taxon>
        <taxon>Blautia</taxon>
    </lineage>
</organism>
<sequence>MTDIADDAMEGLTKLTVHGETNSYAEYYCRTHGIPFEAEGSMEQEKPYIVSAEGELRNHWLYFTVDILREMEGAQGYEYQTLANDGETVLRTKSTSAPSCTLAKAPNDIYIWVRSWKTENGEKVYSEWSDTAHLYLDVTPGTMVLNRATSNGRKVTMTFADNANFFKESDGFDCRLEKTSASGTTYIKKNQKHRTIAFTNVKPGTYTAKARAYKLVNGEKVYGDRSNTIQVVVK</sequence>
<proteinExistence type="predicted"/>
<dbReference type="EMBL" id="DWYZ01000187">
    <property type="protein sequence ID" value="HJB29115.1"/>
    <property type="molecule type" value="Genomic_DNA"/>
</dbReference>
<evidence type="ECO:0000313" key="1">
    <source>
        <dbReference type="EMBL" id="HJB29115.1"/>
    </source>
</evidence>
<dbReference type="AlphaFoldDB" id="A0A9D2RXQ1"/>
<gene>
    <name evidence="1" type="ORF">IAA06_10035</name>
</gene>
<dbReference type="Proteomes" id="UP000823842">
    <property type="component" value="Unassembled WGS sequence"/>
</dbReference>
<accession>A0A9D2RXQ1</accession>
<protein>
    <submittedName>
        <fullName evidence="1">Uncharacterized protein</fullName>
    </submittedName>
</protein>
<evidence type="ECO:0000313" key="2">
    <source>
        <dbReference type="Proteomes" id="UP000823842"/>
    </source>
</evidence>
<reference evidence="1" key="2">
    <citation type="submission" date="2021-04" db="EMBL/GenBank/DDBJ databases">
        <authorList>
            <person name="Gilroy R."/>
        </authorList>
    </citation>
    <scope>NUCLEOTIDE SEQUENCE</scope>
    <source>
        <strain evidence="1">ChiSjej1B19-5720</strain>
    </source>
</reference>
<comment type="caution">
    <text evidence="1">The sequence shown here is derived from an EMBL/GenBank/DDBJ whole genome shotgun (WGS) entry which is preliminary data.</text>
</comment>
<name>A0A9D2RXQ1_9FIRM</name>